<evidence type="ECO:0000313" key="5">
    <source>
        <dbReference type="EMBL" id="KAK7035701.1"/>
    </source>
</evidence>
<name>A0AAW0C9Q2_9AGAR</name>
<protein>
    <recommendedName>
        <fullName evidence="4">RRM domain-containing protein</fullName>
    </recommendedName>
</protein>
<dbReference type="SMART" id="SM00360">
    <property type="entry name" value="RRM"/>
    <property type="match status" value="2"/>
</dbReference>
<dbReference type="GO" id="GO:0003723">
    <property type="term" value="F:RNA binding"/>
    <property type="evidence" value="ECO:0007669"/>
    <property type="project" value="UniProtKB-UniRule"/>
</dbReference>
<dbReference type="CDD" id="cd00590">
    <property type="entry name" value="RRM_SF"/>
    <property type="match status" value="2"/>
</dbReference>
<gene>
    <name evidence="5" type="ORF">R3P38DRAFT_3263199</name>
</gene>
<dbReference type="InterPro" id="IPR035979">
    <property type="entry name" value="RBD_domain_sf"/>
</dbReference>
<evidence type="ECO:0000256" key="2">
    <source>
        <dbReference type="PROSITE-ProRule" id="PRU00176"/>
    </source>
</evidence>
<proteinExistence type="predicted"/>
<evidence type="ECO:0000256" key="1">
    <source>
        <dbReference type="ARBA" id="ARBA00022884"/>
    </source>
</evidence>
<evidence type="ECO:0000259" key="4">
    <source>
        <dbReference type="PROSITE" id="PS50102"/>
    </source>
</evidence>
<evidence type="ECO:0000313" key="6">
    <source>
        <dbReference type="Proteomes" id="UP001362999"/>
    </source>
</evidence>
<feature type="domain" description="RRM" evidence="4">
    <location>
        <begin position="70"/>
        <end position="145"/>
    </location>
</feature>
<sequence length="244" mass="26797">MLANVVRRQARVVLTAAARQSIPSLLARVSRPSSLALRPFSTTLCRSDDYAARAQAPAGNTPYSDNPPNRQLFLGNLAFEANESDIRDLISPFGEVESVRIIHNPDGSSRGFAYATFAEQASADQCIQSPLQIFGRQVRVDYSLPPPGRILFVGNLAPGGHEGHVRDVFEPFGAIQRVSVGQSPRGGIHSFAHVEFLKEEDAVRAHEQMAKTPPRILDHELRVTYASPRPPPSPKPFRRGRLAM</sequence>
<organism evidence="5 6">
    <name type="scientific">Favolaschia claudopus</name>
    <dbReference type="NCBI Taxonomy" id="2862362"/>
    <lineage>
        <taxon>Eukaryota</taxon>
        <taxon>Fungi</taxon>
        <taxon>Dikarya</taxon>
        <taxon>Basidiomycota</taxon>
        <taxon>Agaricomycotina</taxon>
        <taxon>Agaricomycetes</taxon>
        <taxon>Agaricomycetidae</taxon>
        <taxon>Agaricales</taxon>
        <taxon>Marasmiineae</taxon>
        <taxon>Mycenaceae</taxon>
        <taxon>Favolaschia</taxon>
    </lineage>
</organism>
<dbReference type="Proteomes" id="UP001362999">
    <property type="component" value="Unassembled WGS sequence"/>
</dbReference>
<dbReference type="AlphaFoldDB" id="A0AAW0C9Q2"/>
<dbReference type="InterPro" id="IPR000504">
    <property type="entry name" value="RRM_dom"/>
</dbReference>
<dbReference type="Gene3D" id="3.30.70.330">
    <property type="match status" value="2"/>
</dbReference>
<comment type="caution">
    <text evidence="5">The sequence shown here is derived from an EMBL/GenBank/DDBJ whole genome shotgun (WGS) entry which is preliminary data.</text>
</comment>
<dbReference type="PROSITE" id="PS50102">
    <property type="entry name" value="RRM"/>
    <property type="match status" value="2"/>
</dbReference>
<evidence type="ECO:0000256" key="3">
    <source>
        <dbReference type="SAM" id="MobiDB-lite"/>
    </source>
</evidence>
<accession>A0AAW0C9Q2</accession>
<dbReference type="EMBL" id="JAWWNJ010000019">
    <property type="protein sequence ID" value="KAK7035701.1"/>
    <property type="molecule type" value="Genomic_DNA"/>
</dbReference>
<reference evidence="5 6" key="1">
    <citation type="journal article" date="2024" name="J Genomics">
        <title>Draft genome sequencing and assembly of Favolaschia claudopus CIRM-BRFM 2984 isolated from oak limbs.</title>
        <authorList>
            <person name="Navarro D."/>
            <person name="Drula E."/>
            <person name="Chaduli D."/>
            <person name="Cazenave R."/>
            <person name="Ahrendt S."/>
            <person name="Wang J."/>
            <person name="Lipzen A."/>
            <person name="Daum C."/>
            <person name="Barry K."/>
            <person name="Grigoriev I.V."/>
            <person name="Favel A."/>
            <person name="Rosso M.N."/>
            <person name="Martin F."/>
        </authorList>
    </citation>
    <scope>NUCLEOTIDE SEQUENCE [LARGE SCALE GENOMIC DNA]</scope>
    <source>
        <strain evidence="5 6">CIRM-BRFM 2984</strain>
    </source>
</reference>
<feature type="domain" description="RRM" evidence="4">
    <location>
        <begin position="149"/>
        <end position="228"/>
    </location>
</feature>
<keyword evidence="6" id="KW-1185">Reference proteome</keyword>
<keyword evidence="1 2" id="KW-0694">RNA-binding</keyword>
<dbReference type="Pfam" id="PF00076">
    <property type="entry name" value="RRM_1"/>
    <property type="match status" value="2"/>
</dbReference>
<dbReference type="InterPro" id="IPR012677">
    <property type="entry name" value="Nucleotide-bd_a/b_plait_sf"/>
</dbReference>
<dbReference type="SUPFAM" id="SSF54928">
    <property type="entry name" value="RNA-binding domain, RBD"/>
    <property type="match status" value="1"/>
</dbReference>
<dbReference type="PANTHER" id="PTHR10352">
    <property type="entry name" value="EUKARYOTIC TRANSLATION INITIATION FACTOR 3 SUBUNIT G"/>
    <property type="match status" value="1"/>
</dbReference>
<feature type="region of interest" description="Disordered" evidence="3">
    <location>
        <begin position="225"/>
        <end position="244"/>
    </location>
</feature>